<feature type="compositionally biased region" description="Basic and acidic residues" evidence="1">
    <location>
        <begin position="12"/>
        <end position="26"/>
    </location>
</feature>
<dbReference type="Proteomes" id="UP000245699">
    <property type="component" value="Unassembled WGS sequence"/>
</dbReference>
<comment type="caution">
    <text evidence="2">The sequence shown here is derived from an EMBL/GenBank/DDBJ whole genome shotgun (WGS) entry which is preliminary data.</text>
</comment>
<organism evidence="2 3">
    <name type="scientific">Furculomyces boomerangus</name>
    <dbReference type="NCBI Taxonomy" id="61424"/>
    <lineage>
        <taxon>Eukaryota</taxon>
        <taxon>Fungi</taxon>
        <taxon>Fungi incertae sedis</taxon>
        <taxon>Zoopagomycota</taxon>
        <taxon>Kickxellomycotina</taxon>
        <taxon>Harpellomycetes</taxon>
        <taxon>Harpellales</taxon>
        <taxon>Harpellaceae</taxon>
        <taxon>Furculomyces</taxon>
    </lineage>
</organism>
<evidence type="ECO:0000313" key="2">
    <source>
        <dbReference type="EMBL" id="PVU95965.1"/>
    </source>
</evidence>
<evidence type="ECO:0000313" key="3">
    <source>
        <dbReference type="Proteomes" id="UP000245699"/>
    </source>
</evidence>
<feature type="region of interest" description="Disordered" evidence="1">
    <location>
        <begin position="70"/>
        <end position="89"/>
    </location>
</feature>
<dbReference type="EMBL" id="MBFT01000163">
    <property type="protein sequence ID" value="PVU95965.1"/>
    <property type="molecule type" value="Genomic_DNA"/>
</dbReference>
<proteinExistence type="predicted"/>
<accession>A0A2T9YUE6</accession>
<feature type="region of interest" description="Disordered" evidence="1">
    <location>
        <begin position="1"/>
        <end position="38"/>
    </location>
</feature>
<dbReference type="AlphaFoldDB" id="A0A2T9YUE6"/>
<protein>
    <submittedName>
        <fullName evidence="2">Uncharacterized protein</fullName>
    </submittedName>
</protein>
<sequence length="89" mass="10337">MYSSSVPMEIPQRMRDKGREARKQAEEESGDDWSLGSDAEDYVDEKNRQFVSKTFVPPHLLSQIRQTKNPLDVYGSKPPNYSSRRNNFI</sequence>
<feature type="compositionally biased region" description="Polar residues" evidence="1">
    <location>
        <begin position="79"/>
        <end position="89"/>
    </location>
</feature>
<evidence type="ECO:0000256" key="1">
    <source>
        <dbReference type="SAM" id="MobiDB-lite"/>
    </source>
</evidence>
<name>A0A2T9YUE6_9FUNG</name>
<reference evidence="2 3" key="1">
    <citation type="journal article" date="2018" name="MBio">
        <title>Comparative Genomics Reveals the Core Gene Toolbox for the Fungus-Insect Symbiosis.</title>
        <authorList>
            <person name="Wang Y."/>
            <person name="Stata M."/>
            <person name="Wang W."/>
            <person name="Stajich J.E."/>
            <person name="White M.M."/>
            <person name="Moncalvo J.M."/>
        </authorList>
    </citation>
    <scope>NUCLEOTIDE SEQUENCE [LARGE SCALE GENOMIC DNA]</scope>
    <source>
        <strain evidence="2 3">AUS-77-4</strain>
    </source>
</reference>
<keyword evidence="3" id="KW-1185">Reference proteome</keyword>
<gene>
    <name evidence="2" type="ORF">BB559_002540</name>
</gene>